<dbReference type="Proteomes" id="UP000306196">
    <property type="component" value="Unassembled WGS sequence"/>
</dbReference>
<gene>
    <name evidence="2" type="ORF">FEM03_01940</name>
</gene>
<sequence length="151" mass="16870">MRRAWRIVKEKHAATAFDGEGAWLFGGRWNSRGTRVVYTSANLSLAALESLVHLNPPVTFKYLAIPVEFDEALVEVMTFAALPADWTEEPPPPSTMEIGDRWVKESRSAVLELPSVIIPSEPNYLLNPAHPDFKKITIGKPGPFSFDPRLL</sequence>
<evidence type="ECO:0000313" key="3">
    <source>
        <dbReference type="Proteomes" id="UP000306196"/>
    </source>
</evidence>
<keyword evidence="3" id="KW-1185">Reference proteome</keyword>
<dbReference type="AlphaFoldDB" id="A0A5R8KKK7"/>
<dbReference type="OrthoDB" id="9789501at2"/>
<comment type="caution">
    <text evidence="2">The sequence shown here is derived from an EMBL/GenBank/DDBJ whole genome shotgun (WGS) entry which is preliminary data.</text>
</comment>
<feature type="domain" description="RES" evidence="1">
    <location>
        <begin position="16"/>
        <end position="140"/>
    </location>
</feature>
<accession>A0A5R8KKK7</accession>
<protein>
    <submittedName>
        <fullName evidence="2">RES domain-containing protein</fullName>
    </submittedName>
</protein>
<name>A0A5R8KKK7_9BACT</name>
<dbReference type="EMBL" id="VAUV01000001">
    <property type="protein sequence ID" value="TLD72856.1"/>
    <property type="molecule type" value="Genomic_DNA"/>
</dbReference>
<proteinExistence type="predicted"/>
<dbReference type="Pfam" id="PF08808">
    <property type="entry name" value="RES"/>
    <property type="match status" value="1"/>
</dbReference>
<reference evidence="2 3" key="1">
    <citation type="submission" date="2019-05" db="EMBL/GenBank/DDBJ databases">
        <title>Verrucobacter flavum gen. nov., sp. nov. a new member of the family Verrucomicrobiaceae.</title>
        <authorList>
            <person name="Szuroczki S."/>
            <person name="Abbaszade G."/>
            <person name="Szabo A."/>
            <person name="Felfoldi T."/>
            <person name="Schumann P."/>
            <person name="Boka K."/>
            <person name="Keki Z."/>
            <person name="Toumi M."/>
            <person name="Toth E."/>
        </authorList>
    </citation>
    <scope>NUCLEOTIDE SEQUENCE [LARGE SCALE GENOMIC DNA]</scope>
    <source>
        <strain evidence="2 3">MG-N-17</strain>
    </source>
</reference>
<dbReference type="InterPro" id="IPR014914">
    <property type="entry name" value="RES_dom"/>
</dbReference>
<evidence type="ECO:0000259" key="1">
    <source>
        <dbReference type="SMART" id="SM00953"/>
    </source>
</evidence>
<dbReference type="SMART" id="SM00953">
    <property type="entry name" value="RES"/>
    <property type="match status" value="1"/>
</dbReference>
<evidence type="ECO:0000313" key="2">
    <source>
        <dbReference type="EMBL" id="TLD72856.1"/>
    </source>
</evidence>
<organism evidence="2 3">
    <name type="scientific">Phragmitibacter flavus</name>
    <dbReference type="NCBI Taxonomy" id="2576071"/>
    <lineage>
        <taxon>Bacteria</taxon>
        <taxon>Pseudomonadati</taxon>
        <taxon>Verrucomicrobiota</taxon>
        <taxon>Verrucomicrobiia</taxon>
        <taxon>Verrucomicrobiales</taxon>
        <taxon>Verrucomicrobiaceae</taxon>
        <taxon>Phragmitibacter</taxon>
    </lineage>
</organism>
<dbReference type="RefSeq" id="WP_138084479.1">
    <property type="nucleotide sequence ID" value="NZ_VAUV01000001.1"/>
</dbReference>